<accession>A0A7E4W3Y6</accession>
<proteinExistence type="predicted"/>
<keyword evidence="1" id="KW-1185">Reference proteome</keyword>
<reference evidence="1" key="1">
    <citation type="journal article" date="2013" name="Genetics">
        <title>The draft genome and transcriptome of Panagrellus redivivus are shaped by the harsh demands of a free-living lifestyle.</title>
        <authorList>
            <person name="Srinivasan J."/>
            <person name="Dillman A.R."/>
            <person name="Macchietto M.G."/>
            <person name="Heikkinen L."/>
            <person name="Lakso M."/>
            <person name="Fracchia K.M."/>
            <person name="Antoshechkin I."/>
            <person name="Mortazavi A."/>
            <person name="Wong G."/>
            <person name="Sternberg P.W."/>
        </authorList>
    </citation>
    <scope>NUCLEOTIDE SEQUENCE [LARGE SCALE GENOMIC DNA]</scope>
    <source>
        <strain evidence="1">MT8872</strain>
    </source>
</reference>
<dbReference type="AlphaFoldDB" id="A0A7E4W3Y6"/>
<dbReference type="Proteomes" id="UP000492821">
    <property type="component" value="Unassembled WGS sequence"/>
</dbReference>
<sequence>MQKLRNYKKHASKKASKLQKRTIQCIRKGQDLKEVRELRDIALRESRRLLNFGLDDLELAEELEEGGHLLEGADGVPDTAYDDGGSRPHAGVEELVEGAVGMDEDAAILGRADERLLIVHAGLVELELLVGRVPSKLVDFRESRQVDGPDRVDGTLEEAGDAIVDGAAVDIDAGPDTEVMIGLSGEAAVDDAQFADGVLDEDEGNVLVPLDDDAAGCAAVLLRVDDDIANLLEPNTGQILEEVGLLLELLDLILVLAADVLEVGIKAVMTLGSSRANGS</sequence>
<evidence type="ECO:0000313" key="2">
    <source>
        <dbReference type="WBParaSite" id="Pan_g6715.t1"/>
    </source>
</evidence>
<organism evidence="1 2">
    <name type="scientific">Panagrellus redivivus</name>
    <name type="common">Microworm</name>
    <dbReference type="NCBI Taxonomy" id="6233"/>
    <lineage>
        <taxon>Eukaryota</taxon>
        <taxon>Metazoa</taxon>
        <taxon>Ecdysozoa</taxon>
        <taxon>Nematoda</taxon>
        <taxon>Chromadorea</taxon>
        <taxon>Rhabditida</taxon>
        <taxon>Tylenchina</taxon>
        <taxon>Panagrolaimomorpha</taxon>
        <taxon>Panagrolaimoidea</taxon>
        <taxon>Panagrolaimidae</taxon>
        <taxon>Panagrellus</taxon>
    </lineage>
</organism>
<reference evidence="2" key="2">
    <citation type="submission" date="2020-10" db="UniProtKB">
        <authorList>
            <consortium name="WormBaseParasite"/>
        </authorList>
    </citation>
    <scope>IDENTIFICATION</scope>
</reference>
<protein>
    <submittedName>
        <fullName evidence="2">Uncharacterized protein</fullName>
    </submittedName>
</protein>
<name>A0A7E4W3Y6_PANRE</name>
<dbReference type="WBParaSite" id="Pan_g6715.t1">
    <property type="protein sequence ID" value="Pan_g6715.t1"/>
    <property type="gene ID" value="Pan_g6715"/>
</dbReference>
<evidence type="ECO:0000313" key="1">
    <source>
        <dbReference type="Proteomes" id="UP000492821"/>
    </source>
</evidence>